<name>A0AAN8EZQ9_9EURO</name>
<proteinExistence type="predicted"/>
<evidence type="ECO:0000313" key="4">
    <source>
        <dbReference type="Proteomes" id="UP001316803"/>
    </source>
</evidence>
<dbReference type="AlphaFoldDB" id="A0AAN8EZQ9"/>
<feature type="compositionally biased region" description="Polar residues" evidence="1">
    <location>
        <begin position="230"/>
        <end position="241"/>
    </location>
</feature>
<organism evidence="3 4">
    <name type="scientific">Knufia fluminis</name>
    <dbReference type="NCBI Taxonomy" id="191047"/>
    <lineage>
        <taxon>Eukaryota</taxon>
        <taxon>Fungi</taxon>
        <taxon>Dikarya</taxon>
        <taxon>Ascomycota</taxon>
        <taxon>Pezizomycotina</taxon>
        <taxon>Eurotiomycetes</taxon>
        <taxon>Chaetothyriomycetidae</taxon>
        <taxon>Chaetothyriales</taxon>
        <taxon>Trichomeriaceae</taxon>
        <taxon>Knufia</taxon>
    </lineage>
</organism>
<dbReference type="InterPro" id="IPR044398">
    <property type="entry name" value="Globin-sensor_dom"/>
</dbReference>
<reference evidence="3 4" key="1">
    <citation type="submission" date="2022-12" db="EMBL/GenBank/DDBJ databases">
        <title>Genomic features and morphological characterization of a novel Knufia sp. strain isolated from spacecraft assembly facility.</title>
        <authorList>
            <person name="Teixeira M."/>
            <person name="Chander A.M."/>
            <person name="Stajich J.E."/>
            <person name="Venkateswaran K."/>
        </authorList>
    </citation>
    <scope>NUCLEOTIDE SEQUENCE [LARGE SCALE GENOMIC DNA]</scope>
    <source>
        <strain evidence="3 4">FJI-L2-BK-P2</strain>
    </source>
</reference>
<evidence type="ECO:0000259" key="2">
    <source>
        <dbReference type="Pfam" id="PF11563"/>
    </source>
</evidence>
<dbReference type="GO" id="GO:0019825">
    <property type="term" value="F:oxygen binding"/>
    <property type="evidence" value="ECO:0007669"/>
    <property type="project" value="InterPro"/>
</dbReference>
<feature type="compositionally biased region" description="Polar residues" evidence="1">
    <location>
        <begin position="203"/>
        <end position="215"/>
    </location>
</feature>
<feature type="domain" description="Globin-sensor" evidence="2">
    <location>
        <begin position="22"/>
        <end position="199"/>
    </location>
</feature>
<feature type="compositionally biased region" description="Polar residues" evidence="1">
    <location>
        <begin position="260"/>
        <end position="269"/>
    </location>
</feature>
<feature type="compositionally biased region" description="Basic and acidic residues" evidence="1">
    <location>
        <begin position="242"/>
        <end position="251"/>
    </location>
</feature>
<keyword evidence="4" id="KW-1185">Reference proteome</keyword>
<accession>A0AAN8EZQ9</accession>
<feature type="region of interest" description="Disordered" evidence="1">
    <location>
        <begin position="198"/>
        <end position="287"/>
    </location>
</feature>
<dbReference type="PANTHER" id="PTHR42071:SF1">
    <property type="entry name" value="GLOBIN-SENSOR DOMAIN-CONTAINING PROTEIN"/>
    <property type="match status" value="1"/>
</dbReference>
<dbReference type="Gene3D" id="1.10.490.10">
    <property type="entry name" value="Globins"/>
    <property type="match status" value="1"/>
</dbReference>
<dbReference type="InterPro" id="IPR012292">
    <property type="entry name" value="Globin/Proto"/>
</dbReference>
<evidence type="ECO:0000313" key="3">
    <source>
        <dbReference type="EMBL" id="KAK5957391.1"/>
    </source>
</evidence>
<comment type="caution">
    <text evidence="3">The sequence shown here is derived from an EMBL/GenBank/DDBJ whole genome shotgun (WGS) entry which is preliminary data.</text>
</comment>
<dbReference type="EMBL" id="JAKLMC020000003">
    <property type="protein sequence ID" value="KAK5957391.1"/>
    <property type="molecule type" value="Genomic_DNA"/>
</dbReference>
<dbReference type="PANTHER" id="PTHR42071">
    <property type="entry name" value="PROTOGLOBIN DOMAIN-CONTAINING PROTEIN"/>
    <property type="match status" value="1"/>
</dbReference>
<evidence type="ECO:0000256" key="1">
    <source>
        <dbReference type="SAM" id="MobiDB-lite"/>
    </source>
</evidence>
<dbReference type="Proteomes" id="UP001316803">
    <property type="component" value="Unassembled WGS sequence"/>
</dbReference>
<protein>
    <recommendedName>
        <fullName evidence="2">Globin-sensor domain-containing protein</fullName>
    </recommendedName>
</protein>
<dbReference type="Pfam" id="PF11563">
    <property type="entry name" value="Protoglobin"/>
    <property type="match status" value="1"/>
</dbReference>
<sequence>MQSLPKYMEHVDRRELYTSLPARVDYLHTFLEFGPDDVAALIDGQKYIKMVIPAIVNMVYKKLLRHDVTARVFSTRDSRSEVDPDEWVSEEGPQIQNRKMFLRWYLTKLNSDPTNMEYWEYLDKVGAMHVCKGGRRNPLFVDYLFLGACLGYIQDSFLEAILSHPRLDLTRKIAISKAITKVIWIQNDLMARWHMKDGDEVQDTSTEPENLQPTRISPRVPGINEDKASTHSSDSGKTSLGRTEEDVKLGNEHSVCPFSGMSSSQTFDMTKQRAPKHKLERDSNSNYFVSNNGVPRLQVVDGQVVGKEKLDMSILSKALDE</sequence>
<gene>
    <name evidence="3" type="ORF">OHC33_001765</name>
</gene>
<dbReference type="GO" id="GO:0020037">
    <property type="term" value="F:heme binding"/>
    <property type="evidence" value="ECO:0007669"/>
    <property type="project" value="InterPro"/>
</dbReference>